<proteinExistence type="predicted"/>
<comment type="caution">
    <text evidence="1">The sequence shown here is derived from an EMBL/GenBank/DDBJ whole genome shotgun (WGS) entry which is preliminary data.</text>
</comment>
<accession>D1NUU2</accession>
<protein>
    <submittedName>
        <fullName evidence="1">Uncharacterized protein</fullName>
    </submittedName>
</protein>
<dbReference type="EMBL" id="ABXB03000003">
    <property type="protein sequence ID" value="EFA22593.1"/>
    <property type="molecule type" value="Genomic_DNA"/>
</dbReference>
<organism evidence="1 2">
    <name type="scientific">Bifidobacterium gallicum DSM 20093 = LMG 11596</name>
    <dbReference type="NCBI Taxonomy" id="561180"/>
    <lineage>
        <taxon>Bacteria</taxon>
        <taxon>Bacillati</taxon>
        <taxon>Actinomycetota</taxon>
        <taxon>Actinomycetes</taxon>
        <taxon>Bifidobacteriales</taxon>
        <taxon>Bifidobacteriaceae</taxon>
        <taxon>Bifidobacterium</taxon>
    </lineage>
</organism>
<gene>
    <name evidence="1" type="ORF">BIFGAL_03619</name>
</gene>
<dbReference type="Proteomes" id="UP000003656">
    <property type="component" value="Unassembled WGS sequence"/>
</dbReference>
<dbReference type="AlphaFoldDB" id="D1NUU2"/>
<dbReference type="STRING" id="561180.BIFGAL_03619"/>
<evidence type="ECO:0000313" key="2">
    <source>
        <dbReference type="Proteomes" id="UP000003656"/>
    </source>
</evidence>
<name>D1NUU2_9BIFI</name>
<reference evidence="1 2" key="1">
    <citation type="submission" date="2009-11" db="EMBL/GenBank/DDBJ databases">
        <authorList>
            <person name="Weinstock G."/>
            <person name="Sodergren E."/>
            <person name="Clifton S."/>
            <person name="Fulton L."/>
            <person name="Fulton B."/>
            <person name="Courtney L."/>
            <person name="Fronick C."/>
            <person name="Harrison M."/>
            <person name="Strong C."/>
            <person name="Farmer C."/>
            <person name="Delahaunty K."/>
            <person name="Markovic C."/>
            <person name="Hall O."/>
            <person name="Minx P."/>
            <person name="Tomlinson C."/>
            <person name="Mitreva M."/>
            <person name="Nelson J."/>
            <person name="Hou S."/>
            <person name="Wollam A."/>
            <person name="Pepin K.H."/>
            <person name="Johnson M."/>
            <person name="Bhonagiri V."/>
            <person name="Nash W.E."/>
            <person name="Warren W."/>
            <person name="Chinwalla A."/>
            <person name="Mardis E.R."/>
            <person name="Wilson R.K."/>
        </authorList>
    </citation>
    <scope>NUCLEOTIDE SEQUENCE [LARGE SCALE GENOMIC DNA]</scope>
    <source>
        <strain evidence="1 2">DSM 20093</strain>
    </source>
</reference>
<sequence>MPCCDLLNGCMPLCTGPLARAWGGMFANRQRQMPQSRVKTFANTVT</sequence>
<evidence type="ECO:0000313" key="1">
    <source>
        <dbReference type="EMBL" id="EFA22593.1"/>
    </source>
</evidence>